<keyword evidence="2" id="KW-0789">Thiol protease inhibitor</keyword>
<dbReference type="PANTHER" id="PTHR36530">
    <property type="entry name" value="INHIBITOR OF CYSTEINE PEPTIDASE"/>
    <property type="match status" value="1"/>
</dbReference>
<reference evidence="6 7" key="1">
    <citation type="submission" date="2024-06" db="EMBL/GenBank/DDBJ databases">
        <title>The Natural Products Discovery Center: Release of the First 8490 Sequenced Strains for Exploring Actinobacteria Biosynthetic Diversity.</title>
        <authorList>
            <person name="Kalkreuter E."/>
            <person name="Kautsar S.A."/>
            <person name="Yang D."/>
            <person name="Bader C.D."/>
            <person name="Teijaro C.N."/>
            <person name="Fluegel L."/>
            <person name="Davis C.M."/>
            <person name="Simpson J.R."/>
            <person name="Lauterbach L."/>
            <person name="Steele A.D."/>
            <person name="Gui C."/>
            <person name="Meng S."/>
            <person name="Li G."/>
            <person name="Viehrig K."/>
            <person name="Ye F."/>
            <person name="Su P."/>
            <person name="Kiefer A.F."/>
            <person name="Nichols A."/>
            <person name="Cepeda A.J."/>
            <person name="Yan W."/>
            <person name="Fan B."/>
            <person name="Jiang Y."/>
            <person name="Adhikari A."/>
            <person name="Zheng C.-J."/>
            <person name="Schuster L."/>
            <person name="Cowan T.M."/>
            <person name="Smanski M.J."/>
            <person name="Chevrette M.G."/>
            <person name="De Carvalho L.P.S."/>
            <person name="Shen B."/>
        </authorList>
    </citation>
    <scope>NUCLEOTIDE SEQUENCE [LARGE SCALE GENOMIC DNA]</scope>
    <source>
        <strain evidence="6 7">NPDC019434</strain>
    </source>
</reference>
<name>A0ABV2X449_9NOCA</name>
<dbReference type="PROSITE" id="PS51257">
    <property type="entry name" value="PROKAR_LIPOPROTEIN"/>
    <property type="match status" value="1"/>
</dbReference>
<gene>
    <name evidence="6" type="ORF">ABZ507_02130</name>
</gene>
<keyword evidence="7" id="KW-1185">Reference proteome</keyword>
<keyword evidence="4" id="KW-0732">Signal</keyword>
<evidence type="ECO:0000313" key="6">
    <source>
        <dbReference type="EMBL" id="MEU2120604.1"/>
    </source>
</evidence>
<proteinExistence type="predicted"/>
<evidence type="ECO:0000256" key="2">
    <source>
        <dbReference type="ARBA" id="ARBA00022704"/>
    </source>
</evidence>
<evidence type="ECO:0000256" key="4">
    <source>
        <dbReference type="SAM" id="SignalP"/>
    </source>
</evidence>
<evidence type="ECO:0000256" key="3">
    <source>
        <dbReference type="SAM" id="MobiDB-lite"/>
    </source>
</evidence>
<organism evidence="6 7">
    <name type="scientific">Nocardia niwae</name>
    <dbReference type="NCBI Taxonomy" id="626084"/>
    <lineage>
        <taxon>Bacteria</taxon>
        <taxon>Bacillati</taxon>
        <taxon>Actinomycetota</taxon>
        <taxon>Actinomycetes</taxon>
        <taxon>Mycobacteriales</taxon>
        <taxon>Nocardiaceae</taxon>
        <taxon>Nocardia</taxon>
    </lineage>
</organism>
<dbReference type="RefSeq" id="WP_357989947.1">
    <property type="nucleotide sequence ID" value="NZ_JBEYBR010000003.1"/>
</dbReference>
<feature type="domain" description="Proteinase inhibitor I42 chagasin" evidence="5">
    <location>
        <begin position="46"/>
        <end position="136"/>
    </location>
</feature>
<feature type="signal peptide" evidence="4">
    <location>
        <begin position="1"/>
        <end position="15"/>
    </location>
</feature>
<feature type="region of interest" description="Disordered" evidence="3">
    <location>
        <begin position="18"/>
        <end position="44"/>
    </location>
</feature>
<evidence type="ECO:0000256" key="1">
    <source>
        <dbReference type="ARBA" id="ARBA00022690"/>
    </source>
</evidence>
<accession>A0ABV2X449</accession>
<dbReference type="PANTHER" id="PTHR36530:SF1">
    <property type="entry name" value="AMOEBIASIN-1"/>
    <property type="match status" value="1"/>
</dbReference>
<dbReference type="EMBL" id="JBEYBR010000003">
    <property type="protein sequence ID" value="MEU2120604.1"/>
    <property type="molecule type" value="Genomic_DNA"/>
</dbReference>
<dbReference type="Pfam" id="PF09394">
    <property type="entry name" value="Inhibitor_I42"/>
    <property type="match status" value="1"/>
</dbReference>
<dbReference type="Gene3D" id="2.60.40.2020">
    <property type="match status" value="1"/>
</dbReference>
<dbReference type="InterPro" id="IPR018990">
    <property type="entry name" value="Prot_inh_I42_chagasin"/>
</dbReference>
<evidence type="ECO:0000259" key="5">
    <source>
        <dbReference type="Pfam" id="PF09394"/>
    </source>
</evidence>
<evidence type="ECO:0000313" key="7">
    <source>
        <dbReference type="Proteomes" id="UP001550535"/>
    </source>
</evidence>
<dbReference type="InterPro" id="IPR036331">
    <property type="entry name" value="Chagasin-like_sf"/>
</dbReference>
<dbReference type="SUPFAM" id="SSF141066">
    <property type="entry name" value="ICP-like"/>
    <property type="match status" value="1"/>
</dbReference>
<feature type="chain" id="PRO_5046082718" evidence="4">
    <location>
        <begin position="16"/>
        <end position="140"/>
    </location>
</feature>
<dbReference type="InterPro" id="IPR052781">
    <property type="entry name" value="Cys_protease_inhibitor_I42"/>
</dbReference>
<sequence length="140" mass="14785">MRKALLVLLAGSVVAGCGSSPDGTTTESADPVVRVSETDDGQQRRLRVGQRLVVALPSSPSTGYSWSIATVDATVAKQDREADFEPDPAVPVAPGAGGTAVWSFVGAAAGRTPLTMEYRRPWEQGLEPARTFSLTIEVER</sequence>
<dbReference type="Proteomes" id="UP001550535">
    <property type="component" value="Unassembled WGS sequence"/>
</dbReference>
<keyword evidence="1 6" id="KW-0646">Protease inhibitor</keyword>
<dbReference type="GO" id="GO:0030414">
    <property type="term" value="F:peptidase inhibitor activity"/>
    <property type="evidence" value="ECO:0007669"/>
    <property type="project" value="UniProtKB-KW"/>
</dbReference>
<protein>
    <submittedName>
        <fullName evidence="6">Protease inhibitor I42 family protein</fullName>
    </submittedName>
</protein>
<comment type="caution">
    <text evidence="6">The sequence shown here is derived from an EMBL/GenBank/DDBJ whole genome shotgun (WGS) entry which is preliminary data.</text>
</comment>